<organism evidence="2">
    <name type="scientific">Medioppia subpectinata</name>
    <dbReference type="NCBI Taxonomy" id="1979941"/>
    <lineage>
        <taxon>Eukaryota</taxon>
        <taxon>Metazoa</taxon>
        <taxon>Ecdysozoa</taxon>
        <taxon>Arthropoda</taxon>
        <taxon>Chelicerata</taxon>
        <taxon>Arachnida</taxon>
        <taxon>Acari</taxon>
        <taxon>Acariformes</taxon>
        <taxon>Sarcoptiformes</taxon>
        <taxon>Oribatida</taxon>
        <taxon>Brachypylina</taxon>
        <taxon>Oppioidea</taxon>
        <taxon>Oppiidae</taxon>
        <taxon>Medioppia</taxon>
    </lineage>
</organism>
<dbReference type="OrthoDB" id="6503694at2759"/>
<gene>
    <name evidence="2" type="ORF">OSB1V03_LOCUS2141</name>
</gene>
<proteinExistence type="predicted"/>
<evidence type="ECO:0000256" key="1">
    <source>
        <dbReference type="SAM" id="SignalP"/>
    </source>
</evidence>
<dbReference type="AlphaFoldDB" id="A0A7R9KEK6"/>
<feature type="signal peptide" evidence="1">
    <location>
        <begin position="1"/>
        <end position="19"/>
    </location>
</feature>
<protein>
    <submittedName>
        <fullName evidence="2">Uncharacterized protein</fullName>
    </submittedName>
</protein>
<evidence type="ECO:0000313" key="3">
    <source>
        <dbReference type="Proteomes" id="UP000759131"/>
    </source>
</evidence>
<keyword evidence="1" id="KW-0732">Signal</keyword>
<evidence type="ECO:0000313" key="2">
    <source>
        <dbReference type="EMBL" id="CAD7621670.1"/>
    </source>
</evidence>
<dbReference type="Proteomes" id="UP000759131">
    <property type="component" value="Unassembled WGS sequence"/>
</dbReference>
<keyword evidence="3" id="KW-1185">Reference proteome</keyword>
<dbReference type="EMBL" id="OC855285">
    <property type="protein sequence ID" value="CAD7621670.1"/>
    <property type="molecule type" value="Genomic_DNA"/>
</dbReference>
<dbReference type="EMBL" id="CAJPIZ010000710">
    <property type="protein sequence ID" value="CAG2102100.1"/>
    <property type="molecule type" value="Genomic_DNA"/>
</dbReference>
<sequence>MLKLPLLICLVLIVTYSSTMEIFTDEVKKNAKMILCGTCKDDGVRADILKFKDCVGGHYPKESANIMGIREAHMSNPDECIELMKTELEGYARADPTGVVKVMDCFRANLNHEHLDKCH</sequence>
<accession>A0A7R9KEK6</accession>
<reference evidence="2" key="1">
    <citation type="submission" date="2020-11" db="EMBL/GenBank/DDBJ databases">
        <authorList>
            <person name="Tran Van P."/>
        </authorList>
    </citation>
    <scope>NUCLEOTIDE SEQUENCE</scope>
</reference>
<name>A0A7R9KEK6_9ACAR</name>
<feature type="chain" id="PRO_5036210907" evidence="1">
    <location>
        <begin position="20"/>
        <end position="119"/>
    </location>
</feature>